<evidence type="ECO:0000313" key="3">
    <source>
        <dbReference type="EMBL" id="EFM1447432.1"/>
    </source>
</evidence>
<feature type="region of interest" description="Disordered" evidence="1">
    <location>
        <begin position="87"/>
        <end position="118"/>
    </location>
</feature>
<reference evidence="4" key="3">
    <citation type="submission" date="2020-06" db="EMBL/GenBank/DDBJ databases">
        <title>REHAB project genomes.</title>
        <authorList>
            <person name="Shaw L.P."/>
        </authorList>
    </citation>
    <scope>NUCLEOTIDE SEQUENCE</scope>
    <source>
        <strain evidence="4">RHBSTW-00474</strain>
        <plasmid evidence="4">pRHBSTW-00474_9</plasmid>
    </source>
</reference>
<accession>A0A024KY45</accession>
<dbReference type="RefSeq" id="WP_000535203.1">
    <property type="nucleotide sequence ID" value="NZ_AP022544.1"/>
</dbReference>
<evidence type="ECO:0000313" key="7">
    <source>
        <dbReference type="Proteomes" id="UP000543252"/>
    </source>
</evidence>
<geneLocation type="plasmid" evidence="4">
    <name>pRHBSTW-00474_9</name>
</geneLocation>
<dbReference type="EMBL" id="AATJYL010000039">
    <property type="protein sequence ID" value="EFM1447432.1"/>
    <property type="molecule type" value="Genomic_DNA"/>
</dbReference>
<organism evidence="2 7">
    <name type="scientific">Escherichia coli</name>
    <dbReference type="NCBI Taxonomy" id="562"/>
    <lineage>
        <taxon>Bacteria</taxon>
        <taxon>Pseudomonadati</taxon>
        <taxon>Pseudomonadota</taxon>
        <taxon>Gammaproteobacteria</taxon>
        <taxon>Enterobacterales</taxon>
        <taxon>Enterobacteriaceae</taxon>
        <taxon>Escherichia</taxon>
    </lineage>
</organism>
<keyword evidence="4" id="KW-0614">Plasmid</keyword>
<geneLocation type="plasmid" evidence="5">
    <name>RCS54_p</name>
</geneLocation>
<evidence type="ECO:0000313" key="2">
    <source>
        <dbReference type="EMBL" id="EFB3617871.1"/>
    </source>
</evidence>
<proteinExistence type="predicted"/>
<evidence type="ECO:0000256" key="1">
    <source>
        <dbReference type="SAM" id="MobiDB-lite"/>
    </source>
</evidence>
<dbReference type="Proteomes" id="UP000622722">
    <property type="component" value="Unassembled WGS sequence"/>
</dbReference>
<dbReference type="EMBL" id="LT985263">
    <property type="protein sequence ID" value="SPE01112.1"/>
    <property type="molecule type" value="Genomic_DNA"/>
</dbReference>
<dbReference type="Proteomes" id="UP000543252">
    <property type="component" value="Unassembled WGS sequence"/>
</dbReference>
<name>A0A024KY45_ECOLX</name>
<dbReference type="Gene3D" id="2.40.50.260">
    <property type="entry name" value="Nucleic acid-binding protein domain"/>
    <property type="match status" value="1"/>
</dbReference>
<dbReference type="EMBL" id="AASFMQ010000049">
    <property type="protein sequence ID" value="EFB3617871.1"/>
    <property type="molecule type" value="Genomic_DNA"/>
</dbReference>
<dbReference type="Proteomes" id="UP000519182">
    <property type="component" value="Unassembled WGS sequence"/>
</dbReference>
<gene>
    <name evidence="2" type="ORF">FPS11_23635</name>
    <name evidence="3" type="ORF">HEP34_003826</name>
    <name evidence="4" type="ORF">HV209_24250</name>
    <name evidence="5" type="ORF">RCS54_P0114</name>
</gene>
<protein>
    <submittedName>
        <fullName evidence="2">Baseplate protein</fullName>
    </submittedName>
</protein>
<reference evidence="2 7" key="2">
    <citation type="submission" date="2019-07" db="EMBL/GenBank/DDBJ databases">
        <authorList>
            <consortium name="GenomeTrakr network: Whole genome sequencing for foodborne pathogen traceback"/>
        </authorList>
    </citation>
    <scope>NUCLEOTIDE SEQUENCE [LARGE SCALE GENOMIC DNA]</scope>
    <source>
        <strain evidence="2 7">PSU-1859</strain>
        <strain evidence="3 6">PSU-2464</strain>
    </source>
</reference>
<dbReference type="AlphaFoldDB" id="A0A024KY45"/>
<sequence>MGSLTGKYRAVVISVDDPKGLMRTQIRVVGMMDGLPDASLPWAEAILSNANTFSPFLPGDKVWVEFPYNGDSRWPLIIGYAQDASGGAPNVPPEASGQGEGYVPPEVEGAPAQPSTSAKKDFISSRNGLMEVRTAGGAWAVTHLKSGTTIGFNEAGELYAISQGPAFISSAGNLDIKSGADVALKAGGSMAIEASGNLSIKAAQVSVDKA</sequence>
<evidence type="ECO:0000313" key="6">
    <source>
        <dbReference type="Proteomes" id="UP000519182"/>
    </source>
</evidence>
<dbReference type="EMBL" id="JABXPW010000009">
    <property type="protein sequence ID" value="MBA7721624.1"/>
    <property type="molecule type" value="Genomic_DNA"/>
</dbReference>
<reference evidence="5" key="1">
    <citation type="submission" date="2018-02" db="EMBL/GenBank/DDBJ databases">
        <authorList>
            <person name="Cohen D.B."/>
            <person name="Kent A.D."/>
        </authorList>
    </citation>
    <scope>NUCLEOTIDE SEQUENCE</scope>
    <source>
        <strain evidence="5">511</strain>
        <plasmid evidence="5">RCS54_p</plasmid>
    </source>
</reference>
<evidence type="ECO:0000313" key="4">
    <source>
        <dbReference type="EMBL" id="MBA7721624.1"/>
    </source>
</evidence>
<evidence type="ECO:0000313" key="5">
    <source>
        <dbReference type="EMBL" id="SPE01112.1"/>
    </source>
</evidence>